<feature type="transmembrane region" description="Helical" evidence="6">
    <location>
        <begin position="12"/>
        <end position="32"/>
    </location>
</feature>
<keyword evidence="6" id="KW-1133">Transmembrane helix</keyword>
<evidence type="ECO:0000256" key="2">
    <source>
        <dbReference type="ARBA" id="ARBA00008670"/>
    </source>
</evidence>
<organism evidence="8 9">
    <name type="scientific">Stylophora pistillata</name>
    <name type="common">Smooth cauliflower coral</name>
    <dbReference type="NCBI Taxonomy" id="50429"/>
    <lineage>
        <taxon>Eukaryota</taxon>
        <taxon>Metazoa</taxon>
        <taxon>Cnidaria</taxon>
        <taxon>Anthozoa</taxon>
        <taxon>Hexacorallia</taxon>
        <taxon>Scleractinia</taxon>
        <taxon>Astrocoeniina</taxon>
        <taxon>Pocilloporidae</taxon>
        <taxon>Stylophora</taxon>
    </lineage>
</organism>
<dbReference type="SUPFAM" id="SSF49842">
    <property type="entry name" value="TNF-like"/>
    <property type="match status" value="2"/>
</dbReference>
<keyword evidence="9" id="KW-1185">Reference proteome</keyword>
<accession>A0A2B4SVX8</accession>
<dbReference type="PROSITE" id="PS51257">
    <property type="entry name" value="PROKAR_LIPOPROTEIN"/>
    <property type="match status" value="1"/>
</dbReference>
<dbReference type="OrthoDB" id="5990491at2759"/>
<dbReference type="InterPro" id="IPR008983">
    <property type="entry name" value="Tumour_necrosis_fac-like_dom"/>
</dbReference>
<dbReference type="AlphaFoldDB" id="A0A2B4SVX8"/>
<keyword evidence="4 6" id="KW-0472">Membrane</keyword>
<keyword evidence="3" id="KW-0202">Cytokine</keyword>
<comment type="caution">
    <text evidence="8">The sequence shown here is derived from an EMBL/GenBank/DDBJ whole genome shotgun (WGS) entry which is preliminary data.</text>
</comment>
<dbReference type="GO" id="GO:0005615">
    <property type="term" value="C:extracellular space"/>
    <property type="evidence" value="ECO:0007669"/>
    <property type="project" value="UniProtKB-KW"/>
</dbReference>
<dbReference type="Pfam" id="PF00229">
    <property type="entry name" value="TNF"/>
    <property type="match status" value="2"/>
</dbReference>
<evidence type="ECO:0000256" key="4">
    <source>
        <dbReference type="ARBA" id="ARBA00023136"/>
    </source>
</evidence>
<gene>
    <name evidence="8" type="primary">TNFSF10</name>
    <name evidence="8" type="ORF">AWC38_SpisGene1159</name>
</gene>
<evidence type="ECO:0000256" key="3">
    <source>
        <dbReference type="ARBA" id="ARBA00022514"/>
    </source>
</evidence>
<dbReference type="PANTHER" id="PTHR11471:SF13">
    <property type="entry name" value="TNF FAMILY PROFILE DOMAIN-CONTAINING PROTEIN"/>
    <property type="match status" value="1"/>
</dbReference>
<protein>
    <submittedName>
        <fullName evidence="8">Tumor necrosis factor ligand superfamily member 10</fullName>
    </submittedName>
</protein>
<comment type="similarity">
    <text evidence="2">Belongs to the tumor necrosis factor family.</text>
</comment>
<dbReference type="PROSITE" id="PS50049">
    <property type="entry name" value="THD_2"/>
    <property type="match status" value="2"/>
</dbReference>
<feature type="domain" description="THD" evidence="7">
    <location>
        <begin position="244"/>
        <end position="372"/>
    </location>
</feature>
<dbReference type="GO" id="GO:0016020">
    <property type="term" value="C:membrane"/>
    <property type="evidence" value="ECO:0007669"/>
    <property type="project" value="UniProtKB-SubCell"/>
</dbReference>
<proteinExistence type="inferred from homology"/>
<evidence type="ECO:0000313" key="9">
    <source>
        <dbReference type="Proteomes" id="UP000225706"/>
    </source>
</evidence>
<name>A0A2B4SVX8_STYPI</name>
<sequence>MEKKEPDQGGYLLPVLVCCMLLACAGLVFAVYTHRELSLLKTQIREHEETIQTLQLCKSARDNQGSEAVRIRKNAPDSCTCVGAPGRRGKKGPPGPRGPSGAPGPRGPQASRTIMHWKVSHTEGSIEYHPTTGFIKVKRKGYYFIYSQMYYYDGSTMLMGHYTCINNKNVMGSAGSVISSYRKYNTKYHGGVFLLQENDTISVRIPYTTRYYMDSESSFFGAFLLGDLAPRGHQAISQQGPVGESIYLVGDGTSLSNPLSNLITNWVVRNKLGSIHYDRGFITVIKDGHYFIYSQMYYHDARTYVMAHHTYINNELVLESVGSTITDNTKFNTKYHGGVFLLKTNDTISVRIPYIRHYSMKSSASFFGAFLLYSGESN</sequence>
<dbReference type="GO" id="GO:0005125">
    <property type="term" value="F:cytokine activity"/>
    <property type="evidence" value="ECO:0007669"/>
    <property type="project" value="UniProtKB-KW"/>
</dbReference>
<dbReference type="Proteomes" id="UP000225706">
    <property type="component" value="Unassembled WGS sequence"/>
</dbReference>
<evidence type="ECO:0000256" key="5">
    <source>
        <dbReference type="SAM" id="MobiDB-lite"/>
    </source>
</evidence>
<dbReference type="GO" id="GO:0006955">
    <property type="term" value="P:immune response"/>
    <property type="evidence" value="ECO:0007669"/>
    <property type="project" value="InterPro"/>
</dbReference>
<reference evidence="9" key="1">
    <citation type="journal article" date="2017" name="bioRxiv">
        <title>Comparative analysis of the genomes of Stylophora pistillata and Acropora digitifera provides evidence for extensive differences between species of corals.</title>
        <authorList>
            <person name="Voolstra C.R."/>
            <person name="Li Y."/>
            <person name="Liew Y.J."/>
            <person name="Baumgarten S."/>
            <person name="Zoccola D."/>
            <person name="Flot J.-F."/>
            <person name="Tambutte S."/>
            <person name="Allemand D."/>
            <person name="Aranda M."/>
        </authorList>
    </citation>
    <scope>NUCLEOTIDE SEQUENCE [LARGE SCALE GENOMIC DNA]</scope>
</reference>
<evidence type="ECO:0000313" key="8">
    <source>
        <dbReference type="EMBL" id="PFX34031.1"/>
    </source>
</evidence>
<dbReference type="EMBL" id="LSMT01000007">
    <property type="protein sequence ID" value="PFX34031.1"/>
    <property type="molecule type" value="Genomic_DNA"/>
</dbReference>
<dbReference type="Gene3D" id="2.60.120.40">
    <property type="match status" value="2"/>
</dbReference>
<evidence type="ECO:0000256" key="1">
    <source>
        <dbReference type="ARBA" id="ARBA00004370"/>
    </source>
</evidence>
<keyword evidence="6" id="KW-0812">Transmembrane</keyword>
<comment type="subcellular location">
    <subcellularLocation>
        <location evidence="1">Membrane</location>
    </subcellularLocation>
</comment>
<dbReference type="PANTHER" id="PTHR11471">
    <property type="entry name" value="TUMOR NECROSIS FACTOR FAMILY MEMBER"/>
    <property type="match status" value="1"/>
</dbReference>
<feature type="domain" description="THD" evidence="7">
    <location>
        <begin position="77"/>
        <end position="225"/>
    </location>
</feature>
<feature type="region of interest" description="Disordered" evidence="5">
    <location>
        <begin position="80"/>
        <end position="110"/>
    </location>
</feature>
<dbReference type="InterPro" id="IPR006052">
    <property type="entry name" value="TNF_dom"/>
</dbReference>
<dbReference type="SMART" id="SM00207">
    <property type="entry name" value="TNF"/>
    <property type="match status" value="2"/>
</dbReference>
<dbReference type="GO" id="GO:0005164">
    <property type="term" value="F:tumor necrosis factor receptor binding"/>
    <property type="evidence" value="ECO:0007669"/>
    <property type="project" value="InterPro"/>
</dbReference>
<evidence type="ECO:0000259" key="7">
    <source>
        <dbReference type="PROSITE" id="PS50049"/>
    </source>
</evidence>
<evidence type="ECO:0000256" key="6">
    <source>
        <dbReference type="SAM" id="Phobius"/>
    </source>
</evidence>